<keyword evidence="2 4" id="KW-0378">Hydrolase</keyword>
<dbReference type="EMBL" id="JAUSVL010000001">
    <property type="protein sequence ID" value="MDQ0289873.1"/>
    <property type="molecule type" value="Genomic_DNA"/>
</dbReference>
<sequence length="513" mass="58135">MLSIYPVQPLPEPCDDYDVLINGQRIDLNTARVSACPFNRRWPGRQRQRDQSELINFASFATDAAVDIAVRPKRPCAHPDRLAVRPATLGITPTFSADGFIRFRLEKPAYFTLEPFGRQGALHIFADPPAHDDLRPDGPDVLYFGPGEHDAGLITLKDNQTLFIDAGAVLYACVQAVTAKNIRIIGRGILDNSRNCEQILRAIPLGDGSVDVGNAFRRHCIQLDSCENILIDGITIRDSLVYNIRPSACRNLTIRNVKIIGCWRYNSDGIDMHNCENVDIDHCFLRTYDDSICIKGYDFYPHEHNDLNARHAQNARNIRVHDCTIWNDWGKCLEIGAETRADEICDILFSDCQIIHVTGPVLDCMNVDYADVHDVTYRNITIHFDDVIDQPLIQRADAERYHDQPRNHDYVPPVIMAHVCFHHEYSAGGTRRGKNRRFTYQNIALTGRQPFHLAFLGFDADHRCEDMLLDGLRHNNQPITALTPDICRLNEFTHNIRLARMIAAETAVFGPKG</sequence>
<dbReference type="PANTHER" id="PTHR31339:SF9">
    <property type="entry name" value="PLASMIN AND FIBRONECTIN-BINDING PROTEIN A"/>
    <property type="match status" value="1"/>
</dbReference>
<name>A0AAE4APE1_9BACT</name>
<evidence type="ECO:0000313" key="6">
    <source>
        <dbReference type="Proteomes" id="UP001238163"/>
    </source>
</evidence>
<dbReference type="Proteomes" id="UP001238163">
    <property type="component" value="Unassembled WGS sequence"/>
</dbReference>
<dbReference type="SUPFAM" id="SSF51126">
    <property type="entry name" value="Pectin lyase-like"/>
    <property type="match status" value="1"/>
</dbReference>
<dbReference type="InterPro" id="IPR000743">
    <property type="entry name" value="Glyco_hydro_28"/>
</dbReference>
<comment type="caution">
    <text evidence="5">The sequence shown here is derived from an EMBL/GenBank/DDBJ whole genome shotgun (WGS) entry which is preliminary data.</text>
</comment>
<dbReference type="GO" id="GO:0004650">
    <property type="term" value="F:polygalacturonase activity"/>
    <property type="evidence" value="ECO:0007669"/>
    <property type="project" value="InterPro"/>
</dbReference>
<dbReference type="GO" id="GO:0005975">
    <property type="term" value="P:carbohydrate metabolic process"/>
    <property type="evidence" value="ECO:0007669"/>
    <property type="project" value="InterPro"/>
</dbReference>
<dbReference type="AlphaFoldDB" id="A0AAE4APE1"/>
<gene>
    <name evidence="5" type="ORF">J3R75_001980</name>
</gene>
<dbReference type="Gene3D" id="2.160.20.10">
    <property type="entry name" value="Single-stranded right-handed beta-helix, Pectin lyase-like"/>
    <property type="match status" value="1"/>
</dbReference>
<evidence type="ECO:0000256" key="4">
    <source>
        <dbReference type="RuleBase" id="RU361169"/>
    </source>
</evidence>
<reference evidence="5" key="1">
    <citation type="submission" date="2023-07" db="EMBL/GenBank/DDBJ databases">
        <title>Genomic Encyclopedia of Type Strains, Phase IV (KMG-IV): sequencing the most valuable type-strain genomes for metagenomic binning, comparative biology and taxonomic classification.</title>
        <authorList>
            <person name="Goeker M."/>
        </authorList>
    </citation>
    <scope>NUCLEOTIDE SEQUENCE</scope>
    <source>
        <strain evidence="5">DSM 24202</strain>
    </source>
</reference>
<keyword evidence="6" id="KW-1185">Reference proteome</keyword>
<dbReference type="RefSeq" id="WP_307261316.1">
    <property type="nucleotide sequence ID" value="NZ_JAUSVL010000001.1"/>
</dbReference>
<evidence type="ECO:0000256" key="2">
    <source>
        <dbReference type="ARBA" id="ARBA00022801"/>
    </source>
</evidence>
<dbReference type="InterPro" id="IPR011050">
    <property type="entry name" value="Pectin_lyase_fold/virulence"/>
</dbReference>
<dbReference type="InterPro" id="IPR051801">
    <property type="entry name" value="GH28_Enzymes"/>
</dbReference>
<comment type="similarity">
    <text evidence="1 4">Belongs to the glycosyl hydrolase 28 family.</text>
</comment>
<dbReference type="InterPro" id="IPR006626">
    <property type="entry name" value="PbH1"/>
</dbReference>
<dbReference type="Pfam" id="PF00295">
    <property type="entry name" value="Glyco_hydro_28"/>
    <property type="match status" value="1"/>
</dbReference>
<organism evidence="5 6">
    <name type="scientific">Oligosphaera ethanolica</name>
    <dbReference type="NCBI Taxonomy" id="760260"/>
    <lineage>
        <taxon>Bacteria</taxon>
        <taxon>Pseudomonadati</taxon>
        <taxon>Lentisphaerota</taxon>
        <taxon>Oligosphaeria</taxon>
        <taxon>Oligosphaerales</taxon>
        <taxon>Oligosphaeraceae</taxon>
        <taxon>Oligosphaera</taxon>
    </lineage>
</organism>
<dbReference type="SMART" id="SM00710">
    <property type="entry name" value="PbH1"/>
    <property type="match status" value="5"/>
</dbReference>
<keyword evidence="3 4" id="KW-0326">Glycosidase</keyword>
<proteinExistence type="inferred from homology"/>
<evidence type="ECO:0000256" key="3">
    <source>
        <dbReference type="ARBA" id="ARBA00023295"/>
    </source>
</evidence>
<dbReference type="PANTHER" id="PTHR31339">
    <property type="entry name" value="PECTIN LYASE-RELATED"/>
    <property type="match status" value="1"/>
</dbReference>
<protein>
    <submittedName>
        <fullName evidence="5">Uncharacterized protein</fullName>
    </submittedName>
</protein>
<evidence type="ECO:0000313" key="5">
    <source>
        <dbReference type="EMBL" id="MDQ0289873.1"/>
    </source>
</evidence>
<accession>A0AAE4APE1</accession>
<dbReference type="InterPro" id="IPR012334">
    <property type="entry name" value="Pectin_lyas_fold"/>
</dbReference>
<evidence type="ECO:0000256" key="1">
    <source>
        <dbReference type="ARBA" id="ARBA00008834"/>
    </source>
</evidence>